<evidence type="ECO:0000313" key="3">
    <source>
        <dbReference type="Proteomes" id="UP000827092"/>
    </source>
</evidence>
<gene>
    <name evidence="2" type="ORF">JTE90_001948</name>
</gene>
<feature type="compositionally biased region" description="Polar residues" evidence="1">
    <location>
        <begin position="121"/>
        <end position="139"/>
    </location>
</feature>
<feature type="region of interest" description="Disordered" evidence="1">
    <location>
        <begin position="163"/>
        <end position="182"/>
    </location>
</feature>
<reference evidence="2 3" key="1">
    <citation type="journal article" date="2022" name="Nat. Ecol. Evol.">
        <title>A masculinizing supergene underlies an exaggerated male reproductive morph in a spider.</title>
        <authorList>
            <person name="Hendrickx F."/>
            <person name="De Corte Z."/>
            <person name="Sonet G."/>
            <person name="Van Belleghem S.M."/>
            <person name="Kostlbacher S."/>
            <person name="Vangestel C."/>
        </authorList>
    </citation>
    <scope>NUCLEOTIDE SEQUENCE [LARGE SCALE GENOMIC DNA]</scope>
    <source>
        <strain evidence="2">W744_W776</strain>
    </source>
</reference>
<evidence type="ECO:0000256" key="1">
    <source>
        <dbReference type="SAM" id="MobiDB-lite"/>
    </source>
</evidence>
<dbReference type="EMBL" id="JAFNEN010000020">
    <property type="protein sequence ID" value="KAG8200092.1"/>
    <property type="molecule type" value="Genomic_DNA"/>
</dbReference>
<comment type="caution">
    <text evidence="2">The sequence shown here is derived from an EMBL/GenBank/DDBJ whole genome shotgun (WGS) entry which is preliminary data.</text>
</comment>
<evidence type="ECO:0000313" key="2">
    <source>
        <dbReference type="EMBL" id="KAG8200092.1"/>
    </source>
</evidence>
<feature type="region of interest" description="Disordered" evidence="1">
    <location>
        <begin position="121"/>
        <end position="153"/>
    </location>
</feature>
<dbReference type="AlphaFoldDB" id="A0AAV6VU85"/>
<sequence>MTSGAVHRLPLGTQATLYTSSGSHSLYLDWLFGGFRDCGLLDVSEMYMLPFGPNVLWVMGLGNWVRSALSPFQELFAVWRVFPREKENGCSVTEKLPIHESCTTFKINSLNSLPPWSLSAQKGTSINPSKASTVAVTSPQRDEKSSSSEKGIGSFAQKTLLSLSNLRPTPHSRHPSSSLFPL</sequence>
<name>A0AAV6VU85_9ARAC</name>
<dbReference type="Proteomes" id="UP000827092">
    <property type="component" value="Unassembled WGS sequence"/>
</dbReference>
<organism evidence="2 3">
    <name type="scientific">Oedothorax gibbosus</name>
    <dbReference type="NCBI Taxonomy" id="931172"/>
    <lineage>
        <taxon>Eukaryota</taxon>
        <taxon>Metazoa</taxon>
        <taxon>Ecdysozoa</taxon>
        <taxon>Arthropoda</taxon>
        <taxon>Chelicerata</taxon>
        <taxon>Arachnida</taxon>
        <taxon>Araneae</taxon>
        <taxon>Araneomorphae</taxon>
        <taxon>Entelegynae</taxon>
        <taxon>Araneoidea</taxon>
        <taxon>Linyphiidae</taxon>
        <taxon>Erigoninae</taxon>
        <taxon>Oedothorax</taxon>
    </lineage>
</organism>
<keyword evidence="3" id="KW-1185">Reference proteome</keyword>
<accession>A0AAV6VU85</accession>
<protein>
    <submittedName>
        <fullName evidence="2">Uncharacterized protein</fullName>
    </submittedName>
</protein>
<proteinExistence type="predicted"/>